<name>A0ABS1DXX4_RUBGE</name>
<accession>A0ABS1DXX4</accession>
<sequence length="128" mass="12894">MALAIAAGSACAHGDEPHGDAPHPAPATTATGPRFEAATNLFEVVGRLHDGVLTLWVGRYASGEPVADARVEIEQGPLAATARYRAAAGDYVVADAAFVAALARPGPHALVLAVTAGDDADLLDATLS</sequence>
<reference evidence="1" key="2">
    <citation type="journal article" date="2020" name="Microorganisms">
        <title>Osmotic Adaptation and Compatible Solute Biosynthesis of Phototrophic Bacteria as Revealed from Genome Analyses.</title>
        <authorList>
            <person name="Imhoff J.F."/>
            <person name="Rahn T."/>
            <person name="Kunzel S."/>
            <person name="Keller A."/>
            <person name="Neulinger S.C."/>
        </authorList>
    </citation>
    <scope>NUCLEOTIDE SEQUENCE</scope>
    <source>
        <strain evidence="1">IM 151</strain>
    </source>
</reference>
<proteinExistence type="predicted"/>
<comment type="caution">
    <text evidence="1">The sequence shown here is derived from an EMBL/GenBank/DDBJ whole genome shotgun (WGS) entry which is preliminary data.</text>
</comment>
<reference evidence="1" key="1">
    <citation type="submission" date="2017-08" db="EMBL/GenBank/DDBJ databases">
        <authorList>
            <person name="Imhoff J.F."/>
            <person name="Rahn T."/>
            <person name="Kuenzel S."/>
            <person name="Neulinger S.C."/>
        </authorList>
    </citation>
    <scope>NUCLEOTIDE SEQUENCE</scope>
    <source>
        <strain evidence="1">IM 151</strain>
    </source>
</reference>
<dbReference type="Proteomes" id="UP001041814">
    <property type="component" value="Unassembled WGS sequence"/>
</dbReference>
<dbReference type="EMBL" id="NRRU01000087">
    <property type="protein sequence ID" value="MBK1714937.1"/>
    <property type="molecule type" value="Genomic_DNA"/>
</dbReference>
<evidence type="ECO:0000313" key="2">
    <source>
        <dbReference type="Proteomes" id="UP001041814"/>
    </source>
</evidence>
<protein>
    <submittedName>
        <fullName evidence="1">Uncharacterized protein</fullName>
    </submittedName>
</protein>
<organism evidence="1 2">
    <name type="scientific">Rubrivivax gelatinosus</name>
    <name type="common">Rhodocyclus gelatinosus</name>
    <name type="synonym">Rhodopseudomonas gelatinosa</name>
    <dbReference type="NCBI Taxonomy" id="28068"/>
    <lineage>
        <taxon>Bacteria</taxon>
        <taxon>Pseudomonadati</taxon>
        <taxon>Pseudomonadota</taxon>
        <taxon>Betaproteobacteria</taxon>
        <taxon>Burkholderiales</taxon>
        <taxon>Sphaerotilaceae</taxon>
        <taxon>Rubrivivax</taxon>
    </lineage>
</organism>
<feature type="non-terminal residue" evidence="1">
    <location>
        <position position="128"/>
    </location>
</feature>
<evidence type="ECO:0000313" key="1">
    <source>
        <dbReference type="EMBL" id="MBK1714937.1"/>
    </source>
</evidence>
<gene>
    <name evidence="1" type="ORF">CKO43_19430</name>
</gene>
<keyword evidence="2" id="KW-1185">Reference proteome</keyword>